<dbReference type="PANTHER" id="PTHR23098">
    <property type="entry name" value="AGAP001331-PA-RELATED"/>
    <property type="match status" value="1"/>
</dbReference>
<evidence type="ECO:0000313" key="2">
    <source>
        <dbReference type="Proteomes" id="UP001286313"/>
    </source>
</evidence>
<sequence>MLMRLWLPCTIIAYTSSLLTFSLFSDSCGVLWSSYTTKYCTSSLHVVSNDRCALKPFSFFAEMAPKAKFRQDWLLNQEFQPWLTRVEGDSRKAFCNACKRTLGAEITSIKRHKTSQHHIAACRDNNQQEAQQLDNPPPPFAPGKFGSGITHKLKEGMWHKIVTKLNSSYPLDAPLSRDQVYKEWMDMKSKAKDELMNRKKDHTKTGGGKPVFATPMDSVTEMISGILGHDNICVGGVAGVGGNDTTEFSMSVTEENTSSEEAQEELATVVWSGDADELPHLDESIITGTTNRLYSTPNKFAGMANTVPPCTPAPPSQTNPAKFVSEWSDSGTTPRHVNNLIEKCLTTQIEAWNAYTNMCREQQQFFREQRELTELQKQYYQKKL</sequence>
<protein>
    <submittedName>
        <fullName evidence="1">Uncharacterized protein</fullName>
    </submittedName>
</protein>
<reference evidence="1" key="1">
    <citation type="submission" date="2023-10" db="EMBL/GenBank/DDBJ databases">
        <title>Genome assemblies of two species of porcelain crab, Petrolisthes cinctipes and Petrolisthes manimaculis (Anomura: Porcellanidae).</title>
        <authorList>
            <person name="Angst P."/>
        </authorList>
    </citation>
    <scope>NUCLEOTIDE SEQUENCE</scope>
    <source>
        <strain evidence="1">PB745_01</strain>
        <tissue evidence="1">Gill</tissue>
    </source>
</reference>
<comment type="caution">
    <text evidence="1">The sequence shown here is derived from an EMBL/GenBank/DDBJ whole genome shotgun (WGS) entry which is preliminary data.</text>
</comment>
<name>A0AAE1GN80_PETCI</name>
<proteinExistence type="predicted"/>
<organism evidence="1 2">
    <name type="scientific">Petrolisthes cinctipes</name>
    <name type="common">Flat porcelain crab</name>
    <dbReference type="NCBI Taxonomy" id="88211"/>
    <lineage>
        <taxon>Eukaryota</taxon>
        <taxon>Metazoa</taxon>
        <taxon>Ecdysozoa</taxon>
        <taxon>Arthropoda</taxon>
        <taxon>Crustacea</taxon>
        <taxon>Multicrustacea</taxon>
        <taxon>Malacostraca</taxon>
        <taxon>Eumalacostraca</taxon>
        <taxon>Eucarida</taxon>
        <taxon>Decapoda</taxon>
        <taxon>Pleocyemata</taxon>
        <taxon>Anomura</taxon>
        <taxon>Galatheoidea</taxon>
        <taxon>Porcellanidae</taxon>
        <taxon>Petrolisthes</taxon>
    </lineage>
</organism>
<keyword evidence="2" id="KW-1185">Reference proteome</keyword>
<dbReference type="AlphaFoldDB" id="A0AAE1GN80"/>
<gene>
    <name evidence="1" type="ORF">Pcinc_001492</name>
</gene>
<evidence type="ECO:0000313" key="1">
    <source>
        <dbReference type="EMBL" id="KAK3894769.1"/>
    </source>
</evidence>
<accession>A0AAE1GN80</accession>
<dbReference type="PANTHER" id="PTHR23098:SF16">
    <property type="entry name" value="REGULATORY PROTEIN ZESTE"/>
    <property type="match status" value="1"/>
</dbReference>
<dbReference type="Proteomes" id="UP001286313">
    <property type="component" value="Unassembled WGS sequence"/>
</dbReference>
<dbReference type="GO" id="GO:0005634">
    <property type="term" value="C:nucleus"/>
    <property type="evidence" value="ECO:0007669"/>
    <property type="project" value="TreeGrafter"/>
</dbReference>
<dbReference type="EMBL" id="JAWQEG010000092">
    <property type="protein sequence ID" value="KAK3894769.1"/>
    <property type="molecule type" value="Genomic_DNA"/>
</dbReference>